<dbReference type="EMBL" id="CAJJDN010000069">
    <property type="protein sequence ID" value="CAD8097995.1"/>
    <property type="molecule type" value="Genomic_DNA"/>
</dbReference>
<keyword evidence="4" id="KW-1185">Reference proteome</keyword>
<dbReference type="AlphaFoldDB" id="A0A8S1P526"/>
<keyword evidence="1" id="KW-0694">RNA-binding</keyword>
<dbReference type="InterPro" id="IPR000504">
    <property type="entry name" value="RRM_dom"/>
</dbReference>
<sequence length="377" mass="43657">MNSRDPPSKILLLIITYLPQSFPLTNDFLFDIFKQYGEVKKILIFERGKTNKAFVEYNEIKQAISARRNMIGKSLTPQGGRLLIHYSRLKQLDLEVVDHTRGSEYHSDDEETLPQQKSTLKSMTLPNSNHISPPLIKPQSIEQIPENLNQSNGIRKITEESPTKAIMETQLRQLERILDDDYEQEIAKIQCTQLDPNELAIQELLNQQPSKFLKVSNLDERVTPRMLYNLFNRFGHLEALLLKKNIRQSILQFVNKENAIIAKELLNNVVFFGNELRILFYNAHNPLLQPINPNEEYYQGSQTKFKIVPLSRNLQFTGIPQLLEIQDMVKLVGKIQEIKLDSQNILITMVDIYEALKVISVFSEYDYKGNKISLTLK</sequence>
<dbReference type="PROSITE" id="PS50102">
    <property type="entry name" value="RRM"/>
    <property type="match status" value="2"/>
</dbReference>
<proteinExistence type="predicted"/>
<feature type="domain" description="RRM" evidence="2">
    <location>
        <begin position="11"/>
        <end position="89"/>
    </location>
</feature>
<feature type="domain" description="RRM" evidence="2">
    <location>
        <begin position="211"/>
        <end position="283"/>
    </location>
</feature>
<dbReference type="Proteomes" id="UP000692954">
    <property type="component" value="Unassembled WGS sequence"/>
</dbReference>
<evidence type="ECO:0000259" key="2">
    <source>
        <dbReference type="PROSITE" id="PS50102"/>
    </source>
</evidence>
<evidence type="ECO:0000313" key="4">
    <source>
        <dbReference type="Proteomes" id="UP000692954"/>
    </source>
</evidence>
<comment type="caution">
    <text evidence="3">The sequence shown here is derived from an EMBL/GenBank/DDBJ whole genome shotgun (WGS) entry which is preliminary data.</text>
</comment>
<evidence type="ECO:0000256" key="1">
    <source>
        <dbReference type="PROSITE-ProRule" id="PRU00176"/>
    </source>
</evidence>
<reference evidence="3" key="1">
    <citation type="submission" date="2021-01" db="EMBL/GenBank/DDBJ databases">
        <authorList>
            <consortium name="Genoscope - CEA"/>
            <person name="William W."/>
        </authorList>
    </citation>
    <scope>NUCLEOTIDE SEQUENCE</scope>
</reference>
<organism evidence="3 4">
    <name type="scientific">Paramecium sonneborni</name>
    <dbReference type="NCBI Taxonomy" id="65129"/>
    <lineage>
        <taxon>Eukaryota</taxon>
        <taxon>Sar</taxon>
        <taxon>Alveolata</taxon>
        <taxon>Ciliophora</taxon>
        <taxon>Intramacronucleata</taxon>
        <taxon>Oligohymenophorea</taxon>
        <taxon>Peniculida</taxon>
        <taxon>Parameciidae</taxon>
        <taxon>Paramecium</taxon>
    </lineage>
</organism>
<protein>
    <recommendedName>
        <fullName evidence="2">RRM domain-containing protein</fullName>
    </recommendedName>
</protein>
<dbReference type="SMART" id="SM00360">
    <property type="entry name" value="RRM"/>
    <property type="match status" value="2"/>
</dbReference>
<dbReference type="FunFam" id="3.30.70.330:FF:000566">
    <property type="entry name" value="Uncharacterized protein"/>
    <property type="match status" value="1"/>
</dbReference>
<accession>A0A8S1P526</accession>
<evidence type="ECO:0000313" key="3">
    <source>
        <dbReference type="EMBL" id="CAD8097995.1"/>
    </source>
</evidence>
<name>A0A8S1P526_9CILI</name>
<dbReference type="OrthoDB" id="296632at2759"/>
<dbReference type="PANTHER" id="PTHR15592">
    <property type="entry name" value="MATRIN 3/NUCLEAR PROTEIN 220-RELATED"/>
    <property type="match status" value="1"/>
</dbReference>
<dbReference type="Pfam" id="PF00076">
    <property type="entry name" value="RRM_1"/>
    <property type="match status" value="2"/>
</dbReference>
<dbReference type="GO" id="GO:0003723">
    <property type="term" value="F:RNA binding"/>
    <property type="evidence" value="ECO:0007669"/>
    <property type="project" value="UniProtKB-UniRule"/>
</dbReference>
<dbReference type="CDD" id="cd00590">
    <property type="entry name" value="RRM_SF"/>
    <property type="match status" value="1"/>
</dbReference>
<gene>
    <name evidence="3" type="ORF">PSON_ATCC_30995.1.T0690171</name>
</gene>